<dbReference type="PANTHER" id="PTHR31734:SF87">
    <property type="entry name" value="AUXIN-RESPONSIVE PROTEIN IAA5"/>
    <property type="match status" value="1"/>
</dbReference>
<dbReference type="OrthoDB" id="1926344at2759"/>
<comment type="subcellular location">
    <subcellularLocation>
        <location evidence="1 8">Nucleus</location>
    </subcellularLocation>
</comment>
<dbReference type="PANTHER" id="PTHR31734">
    <property type="entry name" value="AUXIN-RESPONSIVE PROTEIN IAA17"/>
    <property type="match status" value="1"/>
</dbReference>
<dbReference type="GO" id="GO:0005634">
    <property type="term" value="C:nucleus"/>
    <property type="evidence" value="ECO:0007669"/>
    <property type="project" value="UniProtKB-SubCell"/>
</dbReference>
<evidence type="ECO:0000259" key="9">
    <source>
        <dbReference type="PROSITE" id="PS51745"/>
    </source>
</evidence>
<protein>
    <recommendedName>
        <fullName evidence="8">Auxin-responsive protein</fullName>
    </recommendedName>
</protein>
<dbReference type="SUPFAM" id="SSF54277">
    <property type="entry name" value="CAD &amp; PB1 domains"/>
    <property type="match status" value="1"/>
</dbReference>
<comment type="function">
    <text evidence="8">Aux/IAA proteins are short-lived transcriptional factors that function as repressors of early auxin response genes at low auxin concentrations.</text>
</comment>
<evidence type="ECO:0000313" key="10">
    <source>
        <dbReference type="EMBL" id="KAG6430021.1"/>
    </source>
</evidence>
<accession>A0A8X8YHK1</accession>
<reference evidence="10" key="1">
    <citation type="submission" date="2018-01" db="EMBL/GenBank/DDBJ databases">
        <authorList>
            <person name="Mao J.F."/>
        </authorList>
    </citation>
    <scope>NUCLEOTIDE SEQUENCE</scope>
    <source>
        <strain evidence="10">Huo1</strain>
        <tissue evidence="10">Leaf</tissue>
    </source>
</reference>
<evidence type="ECO:0000256" key="3">
    <source>
        <dbReference type="ARBA" id="ARBA00022491"/>
    </source>
</evidence>
<dbReference type="InterPro" id="IPR053793">
    <property type="entry name" value="PB1-like"/>
</dbReference>
<evidence type="ECO:0000256" key="2">
    <source>
        <dbReference type="ARBA" id="ARBA00006728"/>
    </source>
</evidence>
<keyword evidence="6 8" id="KW-0539">Nucleus</keyword>
<dbReference type="PROSITE" id="PS51745">
    <property type="entry name" value="PB1"/>
    <property type="match status" value="1"/>
</dbReference>
<dbReference type="Pfam" id="PF02309">
    <property type="entry name" value="AUX_IAA"/>
    <property type="match status" value="1"/>
</dbReference>
<evidence type="ECO:0000256" key="7">
    <source>
        <dbReference type="ARBA" id="ARBA00023294"/>
    </source>
</evidence>
<dbReference type="EMBL" id="PNBA02000003">
    <property type="protein sequence ID" value="KAG6430021.1"/>
    <property type="molecule type" value="Genomic_DNA"/>
</dbReference>
<dbReference type="GO" id="GO:0006355">
    <property type="term" value="P:regulation of DNA-templated transcription"/>
    <property type="evidence" value="ECO:0007669"/>
    <property type="project" value="InterPro"/>
</dbReference>
<name>A0A8X8YHK1_SALSN</name>
<organism evidence="10">
    <name type="scientific">Salvia splendens</name>
    <name type="common">Scarlet sage</name>
    <dbReference type="NCBI Taxonomy" id="180675"/>
    <lineage>
        <taxon>Eukaryota</taxon>
        <taxon>Viridiplantae</taxon>
        <taxon>Streptophyta</taxon>
        <taxon>Embryophyta</taxon>
        <taxon>Tracheophyta</taxon>
        <taxon>Spermatophyta</taxon>
        <taxon>Magnoliopsida</taxon>
        <taxon>eudicotyledons</taxon>
        <taxon>Gunneridae</taxon>
        <taxon>Pentapetalae</taxon>
        <taxon>asterids</taxon>
        <taxon>lamiids</taxon>
        <taxon>Lamiales</taxon>
        <taxon>Lamiaceae</taxon>
        <taxon>Nepetoideae</taxon>
        <taxon>Mentheae</taxon>
        <taxon>Salviinae</taxon>
        <taxon>Salvia</taxon>
        <taxon>Salvia subgen. Calosphace</taxon>
        <taxon>core Calosphace</taxon>
    </lineage>
</organism>
<evidence type="ECO:0000256" key="1">
    <source>
        <dbReference type="ARBA" id="ARBA00004123"/>
    </source>
</evidence>
<gene>
    <name evidence="10" type="ORF">SASPL_108080</name>
</gene>
<reference evidence="10" key="2">
    <citation type="submission" date="2020-08" db="EMBL/GenBank/DDBJ databases">
        <title>Plant Genome Project.</title>
        <authorList>
            <person name="Zhang R.-G."/>
        </authorList>
    </citation>
    <scope>NUCLEOTIDE SEQUENCE</scope>
    <source>
        <strain evidence="10">Huo1</strain>
        <tissue evidence="10">Leaf</tissue>
    </source>
</reference>
<sequence>MAKICSGLETELRLGLPGGGGVKEKKRVFSDICDEEGKEEARKNQVVGWPPVCSYRRKNGCGMMKMYVKVSVDGAPFLRKIDLSNYKNYSHLVMALEELFGCFGIGEALKDAENCEYVPIYEDKDGDWMLLGDVPWEMFAESCKRLRVMKRSDAKKIAKDLLKGLATEY</sequence>
<dbReference type="InterPro" id="IPR003311">
    <property type="entry name" value="AUX_IAA"/>
</dbReference>
<proteinExistence type="inferred from homology"/>
<comment type="caution">
    <text evidence="10">The sequence shown here is derived from an EMBL/GenBank/DDBJ whole genome shotgun (WGS) entry which is preliminary data.</text>
</comment>
<comment type="similarity">
    <text evidence="2 8">Belongs to the Aux/IAA family.</text>
</comment>
<dbReference type="InterPro" id="IPR033389">
    <property type="entry name" value="AUX/IAA_dom"/>
</dbReference>
<keyword evidence="11" id="KW-1185">Reference proteome</keyword>
<keyword evidence="7 8" id="KW-0927">Auxin signaling pathway</keyword>
<evidence type="ECO:0000313" key="11">
    <source>
        <dbReference type="Proteomes" id="UP000298416"/>
    </source>
</evidence>
<dbReference type="AlphaFoldDB" id="A0A8X8YHK1"/>
<feature type="domain" description="PB1" evidence="9">
    <location>
        <begin position="65"/>
        <end position="151"/>
    </location>
</feature>
<evidence type="ECO:0000256" key="5">
    <source>
        <dbReference type="ARBA" id="ARBA00023163"/>
    </source>
</evidence>
<evidence type="ECO:0000256" key="4">
    <source>
        <dbReference type="ARBA" id="ARBA00023015"/>
    </source>
</evidence>
<dbReference type="Proteomes" id="UP000298416">
    <property type="component" value="Unassembled WGS sequence"/>
</dbReference>
<evidence type="ECO:0000256" key="8">
    <source>
        <dbReference type="RuleBase" id="RU004549"/>
    </source>
</evidence>
<comment type="subunit">
    <text evidence="8">Homodimers and heterodimers.</text>
</comment>
<keyword evidence="3 8" id="KW-0678">Repressor</keyword>
<keyword evidence="5 8" id="KW-0804">Transcription</keyword>
<keyword evidence="4 8" id="KW-0805">Transcription regulation</keyword>
<dbReference type="FunFam" id="3.10.20.90:FF:000078">
    <property type="entry name" value="Auxin-responsive protein"/>
    <property type="match status" value="1"/>
</dbReference>
<dbReference type="Gene3D" id="3.10.20.90">
    <property type="entry name" value="Phosphatidylinositol 3-kinase Catalytic Subunit, Chain A, domain 1"/>
    <property type="match status" value="1"/>
</dbReference>
<evidence type="ECO:0000256" key="6">
    <source>
        <dbReference type="ARBA" id="ARBA00023242"/>
    </source>
</evidence>
<dbReference type="GO" id="GO:0009734">
    <property type="term" value="P:auxin-activated signaling pathway"/>
    <property type="evidence" value="ECO:0007669"/>
    <property type="project" value="UniProtKB-UniRule"/>
</dbReference>